<dbReference type="InterPro" id="IPR026960">
    <property type="entry name" value="RVT-Znf"/>
</dbReference>
<reference evidence="2" key="1">
    <citation type="submission" date="2020-07" db="EMBL/GenBank/DDBJ databases">
        <title>Genome sequence and genetic diversity analysis of an under-domesticated orphan crop, white fonio (Digitaria exilis).</title>
        <authorList>
            <person name="Bennetzen J.L."/>
            <person name="Chen S."/>
            <person name="Ma X."/>
            <person name="Wang X."/>
            <person name="Yssel A.E.J."/>
            <person name="Chaluvadi S.R."/>
            <person name="Johnson M."/>
            <person name="Gangashetty P."/>
            <person name="Hamidou F."/>
            <person name="Sanogo M.D."/>
            <person name="Zwaenepoel A."/>
            <person name="Wallace J."/>
            <person name="Van De Peer Y."/>
            <person name="Van Deynze A."/>
        </authorList>
    </citation>
    <scope>NUCLEOTIDE SEQUENCE</scope>
    <source>
        <tissue evidence="2">Leaves</tissue>
    </source>
</reference>
<dbReference type="Pfam" id="PF13966">
    <property type="entry name" value="zf-RVT"/>
    <property type="match status" value="1"/>
</dbReference>
<dbReference type="EMBL" id="JACEFO010002381">
    <property type="protein sequence ID" value="KAF8662298.1"/>
    <property type="molecule type" value="Genomic_DNA"/>
</dbReference>
<evidence type="ECO:0000313" key="3">
    <source>
        <dbReference type="Proteomes" id="UP000636709"/>
    </source>
</evidence>
<dbReference type="OrthoDB" id="914203at2759"/>
<keyword evidence="3" id="KW-1185">Reference proteome</keyword>
<dbReference type="AlphaFoldDB" id="A0A835AFR3"/>
<evidence type="ECO:0000259" key="1">
    <source>
        <dbReference type="Pfam" id="PF13966"/>
    </source>
</evidence>
<gene>
    <name evidence="2" type="ORF">HU200_056505</name>
</gene>
<sequence length="206" mass="23922">MIFQDCLQHVALSDEPDLRIVGNSTTAPKASDFYRALQVDGVQDLDVLRFWNTKLPSKLKFFGWFLHHDRLCTRSSLYHRGIRALEESFCEACHGILETPDHIFRDCPRASAVWHLMGISLQPEAHKTPWLIGVNPHLPAQVQTDVMLVVMWHIWKVRTALIFDHKTSTAALTLTRAIDDLDLWKSRYKKDKQWIVAWRDFLSAFL</sequence>
<protein>
    <recommendedName>
        <fullName evidence="1">Reverse transcriptase zinc-binding domain-containing protein</fullName>
    </recommendedName>
</protein>
<organism evidence="2 3">
    <name type="scientific">Digitaria exilis</name>
    <dbReference type="NCBI Taxonomy" id="1010633"/>
    <lineage>
        <taxon>Eukaryota</taxon>
        <taxon>Viridiplantae</taxon>
        <taxon>Streptophyta</taxon>
        <taxon>Embryophyta</taxon>
        <taxon>Tracheophyta</taxon>
        <taxon>Spermatophyta</taxon>
        <taxon>Magnoliopsida</taxon>
        <taxon>Liliopsida</taxon>
        <taxon>Poales</taxon>
        <taxon>Poaceae</taxon>
        <taxon>PACMAD clade</taxon>
        <taxon>Panicoideae</taxon>
        <taxon>Panicodae</taxon>
        <taxon>Paniceae</taxon>
        <taxon>Anthephorinae</taxon>
        <taxon>Digitaria</taxon>
    </lineage>
</organism>
<dbReference type="Proteomes" id="UP000636709">
    <property type="component" value="Unassembled WGS sequence"/>
</dbReference>
<accession>A0A835AFR3</accession>
<feature type="domain" description="Reverse transcriptase zinc-binding" evidence="1">
    <location>
        <begin position="31"/>
        <end position="114"/>
    </location>
</feature>
<proteinExistence type="predicted"/>
<comment type="caution">
    <text evidence="2">The sequence shown here is derived from an EMBL/GenBank/DDBJ whole genome shotgun (WGS) entry which is preliminary data.</text>
</comment>
<name>A0A835AFR3_9POAL</name>
<evidence type="ECO:0000313" key="2">
    <source>
        <dbReference type="EMBL" id="KAF8662298.1"/>
    </source>
</evidence>